<evidence type="ECO:0000313" key="3">
    <source>
        <dbReference type="Proteomes" id="UP001432322"/>
    </source>
</evidence>
<accession>A0AAV5V2R3</accession>
<name>A0AAV5V2R3_9BILA</name>
<gene>
    <name evidence="2" type="ORF">PFISCL1PPCAC_4635</name>
</gene>
<organism evidence="2 3">
    <name type="scientific">Pristionchus fissidentatus</name>
    <dbReference type="NCBI Taxonomy" id="1538716"/>
    <lineage>
        <taxon>Eukaryota</taxon>
        <taxon>Metazoa</taxon>
        <taxon>Ecdysozoa</taxon>
        <taxon>Nematoda</taxon>
        <taxon>Chromadorea</taxon>
        <taxon>Rhabditida</taxon>
        <taxon>Rhabditina</taxon>
        <taxon>Diplogasteromorpha</taxon>
        <taxon>Diplogasteroidea</taxon>
        <taxon>Neodiplogasteridae</taxon>
        <taxon>Pristionchus</taxon>
    </lineage>
</organism>
<dbReference type="AlphaFoldDB" id="A0AAV5V2R3"/>
<evidence type="ECO:0000256" key="1">
    <source>
        <dbReference type="SAM" id="MobiDB-lite"/>
    </source>
</evidence>
<protein>
    <submittedName>
        <fullName evidence="2">Uncharacterized protein</fullName>
    </submittedName>
</protein>
<reference evidence="2" key="1">
    <citation type="submission" date="2023-10" db="EMBL/GenBank/DDBJ databases">
        <title>Genome assembly of Pristionchus species.</title>
        <authorList>
            <person name="Yoshida K."/>
            <person name="Sommer R.J."/>
        </authorList>
    </citation>
    <scope>NUCLEOTIDE SEQUENCE</scope>
    <source>
        <strain evidence="2">RS5133</strain>
    </source>
</reference>
<comment type="caution">
    <text evidence="2">The sequence shown here is derived from an EMBL/GenBank/DDBJ whole genome shotgun (WGS) entry which is preliminary data.</text>
</comment>
<feature type="non-terminal residue" evidence="2">
    <location>
        <position position="1"/>
    </location>
</feature>
<sequence length="148" mass="16584">RAAQARGSNCRRRQPEFVRYRRNEEVGRSIARSLRRRDLALPQEGDGEGGRAQAQPAAHRALRVHAQRLHPVAVVRAARTKDARAANERAVRRLHPHSRAQAHLPHRPLLLNSAPFLTGPAPFQGQQLGTDSFTVPQSTLMLIIYECL</sequence>
<keyword evidence="3" id="KW-1185">Reference proteome</keyword>
<feature type="region of interest" description="Disordered" evidence="1">
    <location>
        <begin position="37"/>
        <end position="59"/>
    </location>
</feature>
<dbReference type="EMBL" id="BTSY01000002">
    <property type="protein sequence ID" value="GMT13338.1"/>
    <property type="molecule type" value="Genomic_DNA"/>
</dbReference>
<evidence type="ECO:0000313" key="2">
    <source>
        <dbReference type="EMBL" id="GMT13338.1"/>
    </source>
</evidence>
<dbReference type="Proteomes" id="UP001432322">
    <property type="component" value="Unassembled WGS sequence"/>
</dbReference>
<proteinExistence type="predicted"/>